<evidence type="ECO:0000313" key="1">
    <source>
        <dbReference type="EMBL" id="SFV68040.1"/>
    </source>
</evidence>
<dbReference type="AlphaFoldDB" id="A0A1W1CQ55"/>
<protein>
    <recommendedName>
        <fullName evidence="2">Thioredoxin domain-containing protein</fullName>
    </recommendedName>
</protein>
<dbReference type="EMBL" id="FPHK01000114">
    <property type="protein sequence ID" value="SFV68040.1"/>
    <property type="molecule type" value="Genomic_DNA"/>
</dbReference>
<dbReference type="InterPro" id="IPR036249">
    <property type="entry name" value="Thioredoxin-like_sf"/>
</dbReference>
<dbReference type="SUPFAM" id="SSF52833">
    <property type="entry name" value="Thioredoxin-like"/>
    <property type="match status" value="1"/>
</dbReference>
<dbReference type="Pfam" id="PF13899">
    <property type="entry name" value="Thioredoxin_7"/>
    <property type="match status" value="1"/>
</dbReference>
<proteinExistence type="predicted"/>
<accession>A0A1W1CQ55</accession>
<organism evidence="1">
    <name type="scientific">hydrothermal vent metagenome</name>
    <dbReference type="NCBI Taxonomy" id="652676"/>
    <lineage>
        <taxon>unclassified sequences</taxon>
        <taxon>metagenomes</taxon>
        <taxon>ecological metagenomes</taxon>
    </lineage>
</organism>
<sequence length="107" mass="12738">MQKANNEHKFIYVFISSPTCGWCEKFEKTTLKDESIKKRLNKEFIAVHLVRTFDDIPQKFATSPVPRHYFTDAKGNILYNSLGYRKVTTFNLFMDYVEDNFKKQEKK</sequence>
<gene>
    <name evidence="1" type="ORF">MNB_SM-6-624</name>
</gene>
<reference evidence="1" key="1">
    <citation type="submission" date="2016-10" db="EMBL/GenBank/DDBJ databases">
        <authorList>
            <person name="de Groot N.N."/>
        </authorList>
    </citation>
    <scope>NUCLEOTIDE SEQUENCE</scope>
</reference>
<dbReference type="Gene3D" id="3.40.30.10">
    <property type="entry name" value="Glutaredoxin"/>
    <property type="match status" value="1"/>
</dbReference>
<evidence type="ECO:0008006" key="2">
    <source>
        <dbReference type="Google" id="ProtNLM"/>
    </source>
</evidence>
<name>A0A1W1CQ55_9ZZZZ</name>